<reference evidence="2 3" key="1">
    <citation type="journal article" date="2009" name="Proc. Natl. Acad. Sci. U.S.A.">
        <title>Characterizing a model human gut microbiota composed of members of its two dominant bacterial phyla.</title>
        <authorList>
            <person name="Mahowald M.A."/>
            <person name="Rey F.E."/>
            <person name="Seedorf H."/>
            <person name="Turnbaugh P.J."/>
            <person name="Fulton R.S."/>
            <person name="Wollam A."/>
            <person name="Shah N."/>
            <person name="Wang C."/>
            <person name="Magrini V."/>
            <person name="Wilson R.K."/>
            <person name="Cantarel B.L."/>
            <person name="Coutinho P.M."/>
            <person name="Henrissat B."/>
            <person name="Crock L.W."/>
            <person name="Russell A."/>
            <person name="Verberkmoes N.C."/>
            <person name="Hettich R.L."/>
            <person name="Gordon J.I."/>
        </authorList>
    </citation>
    <scope>NUCLEOTIDE SEQUENCE [LARGE SCALE GENOMIC DNA]</scope>
    <source>
        <strain evidence="3">ATCC 33656 / DSM 3377 / JCM 17463 / KCTC 5835 / LMG 30912 / VPI 0990</strain>
    </source>
</reference>
<evidence type="ECO:0000313" key="2">
    <source>
        <dbReference type="EMBL" id="ACR74264.1"/>
    </source>
</evidence>
<dbReference type="AlphaFoldDB" id="C4ZBX4"/>
<sequence>MLSSSLIIPLQNSYRFLIRSAHLFRNYLLVVLFIIVTIQNHHTHSQNRTIFVLYLHSV</sequence>
<evidence type="ECO:0000313" key="3">
    <source>
        <dbReference type="Proteomes" id="UP000001477"/>
    </source>
</evidence>
<protein>
    <submittedName>
        <fullName evidence="2">Uncharacterized protein</fullName>
    </submittedName>
</protein>
<dbReference type="STRING" id="515619.EUBREC_0473"/>
<gene>
    <name evidence="2" type="ordered locus">EUBREC_0473</name>
</gene>
<keyword evidence="1" id="KW-0472">Membrane</keyword>
<evidence type="ECO:0000256" key="1">
    <source>
        <dbReference type="SAM" id="Phobius"/>
    </source>
</evidence>
<dbReference type="PaxDb" id="515619-EUBREC_0473"/>
<keyword evidence="1" id="KW-0812">Transmembrane</keyword>
<dbReference type="HOGENOM" id="CLU_2972689_0_0_9"/>
<accession>C4ZBX4</accession>
<keyword evidence="1" id="KW-1133">Transmembrane helix</keyword>
<name>C4ZBX4_AGARV</name>
<feature type="transmembrane region" description="Helical" evidence="1">
    <location>
        <begin position="20"/>
        <end position="38"/>
    </location>
</feature>
<dbReference type="Proteomes" id="UP000001477">
    <property type="component" value="Chromosome"/>
</dbReference>
<dbReference type="EMBL" id="CP001107">
    <property type="protein sequence ID" value="ACR74264.1"/>
    <property type="molecule type" value="Genomic_DNA"/>
</dbReference>
<proteinExistence type="predicted"/>
<organism evidence="2 3">
    <name type="scientific">Agathobacter rectalis (strain ATCC 33656 / DSM 3377 / JCM 17463 / KCTC 5835 / VPI 0990)</name>
    <name type="common">Eubacterium rectale</name>
    <dbReference type="NCBI Taxonomy" id="515619"/>
    <lineage>
        <taxon>Bacteria</taxon>
        <taxon>Bacillati</taxon>
        <taxon>Bacillota</taxon>
        <taxon>Clostridia</taxon>
        <taxon>Lachnospirales</taxon>
        <taxon>Lachnospiraceae</taxon>
        <taxon>Agathobacter</taxon>
    </lineage>
</organism>
<dbReference type="KEGG" id="ere:EUBREC_0473"/>